<evidence type="ECO:0000313" key="2">
    <source>
        <dbReference type="Proteomes" id="UP000288725"/>
    </source>
</evidence>
<dbReference type="EMBL" id="RSDZ01000118">
    <property type="protein sequence ID" value="RXG43109.1"/>
    <property type="molecule type" value="Genomic_DNA"/>
</dbReference>
<dbReference type="AlphaFoldDB" id="A0A444RPM3"/>
<dbReference type="Proteomes" id="UP000288725">
    <property type="component" value="Chromosome 8"/>
</dbReference>
<proteinExistence type="predicted"/>
<reference evidence="1 2" key="1">
    <citation type="submission" date="2018-12" db="EMBL/GenBank/DDBJ databases">
        <title>Genome of Verticillium dahliae isolate Getta Getta.</title>
        <authorList>
            <person name="Gardiner D.M."/>
        </authorList>
    </citation>
    <scope>NUCLEOTIDE SEQUENCE [LARGE SCALE GENOMIC DNA]</scope>
    <source>
        <strain evidence="1 2">Getta Getta</strain>
    </source>
</reference>
<protein>
    <submittedName>
        <fullName evidence="1">Uncharacterized protein</fullName>
    </submittedName>
</protein>
<evidence type="ECO:0000313" key="1">
    <source>
        <dbReference type="EMBL" id="RXG43109.1"/>
    </source>
</evidence>
<accession>A0A444RPM3</accession>
<name>A0A444RPM3_VERDA</name>
<comment type="caution">
    <text evidence="1">The sequence shown here is derived from an EMBL/GenBank/DDBJ whole genome shotgun (WGS) entry which is preliminary data.</text>
</comment>
<sequence length="116" mass="12564">MAQARYNQVPAMAVVCVWNLLRSSQTPSTRLTMHLPSLSVLVALALGSHSVVAQNCRGNVSSMWRCLRSDNTNSGYTTSCCPRTNSFMENGACCTTNWSAFQSCCSTHNGYFAANG</sequence>
<organism evidence="1 2">
    <name type="scientific">Verticillium dahliae</name>
    <name type="common">Verticillium wilt</name>
    <dbReference type="NCBI Taxonomy" id="27337"/>
    <lineage>
        <taxon>Eukaryota</taxon>
        <taxon>Fungi</taxon>
        <taxon>Dikarya</taxon>
        <taxon>Ascomycota</taxon>
        <taxon>Pezizomycotina</taxon>
        <taxon>Sordariomycetes</taxon>
        <taxon>Hypocreomycetidae</taxon>
        <taxon>Glomerellales</taxon>
        <taxon>Plectosphaerellaceae</taxon>
        <taxon>Verticillium</taxon>
    </lineage>
</organism>
<gene>
    <name evidence="1" type="ORF">VDGE_30553</name>
</gene>